<feature type="binding site" evidence="10">
    <location>
        <position position="171"/>
    </location>
    <ligand>
        <name>Mg(2+)</name>
        <dbReference type="ChEBI" id="CHEBI:18420"/>
    </ligand>
</feature>
<feature type="binding site" evidence="10">
    <location>
        <position position="11"/>
    </location>
    <ligand>
        <name>Mg(2+)</name>
        <dbReference type="ChEBI" id="CHEBI:18420"/>
    </ligand>
</feature>
<evidence type="ECO:0000313" key="11">
    <source>
        <dbReference type="EMBL" id="RKQ72814.1"/>
    </source>
</evidence>
<name>A0A420WP49_9PROT</name>
<dbReference type="GO" id="GO:0046872">
    <property type="term" value="F:metal ion binding"/>
    <property type="evidence" value="ECO:0007669"/>
    <property type="project" value="UniProtKB-KW"/>
</dbReference>
<evidence type="ECO:0000256" key="3">
    <source>
        <dbReference type="ARBA" id="ARBA00004818"/>
    </source>
</evidence>
<dbReference type="InterPro" id="IPR036412">
    <property type="entry name" value="HAD-like_sf"/>
</dbReference>
<dbReference type="InterPro" id="IPR037512">
    <property type="entry name" value="PGPase_prok"/>
</dbReference>
<sequence length="221" mass="23500">MSRTALAFDLDGTLIDSAPDLCASLNRVLTELDRPHVTLAQVKGFIGDGVRLLVGRALAATGDEAPEEETVRYVARFLEIYEAIPATPAQLYPGVAETLGRLKAGGYRLGLCTNKPQQATETLLPQLGLQGLFHTVVGGDVLPVRKPDAGHLRAVLDRLGGTRADSVMIGDNENDAAVAVGCGVPFIAMAYGYPRVPIEQLGAALVLERFADLPDALKRLD</sequence>
<evidence type="ECO:0000256" key="2">
    <source>
        <dbReference type="ARBA" id="ARBA00001946"/>
    </source>
</evidence>
<dbReference type="InterPro" id="IPR041492">
    <property type="entry name" value="HAD_2"/>
</dbReference>
<dbReference type="SFLD" id="SFLDG01129">
    <property type="entry name" value="C1.5:_HAD__Beta-PGM__Phosphata"/>
    <property type="match status" value="1"/>
</dbReference>
<dbReference type="GO" id="GO:0046295">
    <property type="term" value="P:glycolate biosynthetic process"/>
    <property type="evidence" value="ECO:0007669"/>
    <property type="project" value="UniProtKB-UniRule"/>
</dbReference>
<dbReference type="GO" id="GO:0006281">
    <property type="term" value="P:DNA repair"/>
    <property type="evidence" value="ECO:0007669"/>
    <property type="project" value="TreeGrafter"/>
</dbReference>
<comment type="cofactor">
    <cofactor evidence="2 10">
        <name>Mg(2+)</name>
        <dbReference type="ChEBI" id="CHEBI:18420"/>
    </cofactor>
</comment>
<dbReference type="Gene3D" id="3.40.50.1000">
    <property type="entry name" value="HAD superfamily/HAD-like"/>
    <property type="match status" value="1"/>
</dbReference>
<comment type="similarity">
    <text evidence="4 10">Belongs to the HAD-like hydrolase superfamily. CbbY/CbbZ/Gph/YieH family.</text>
</comment>
<dbReference type="SFLD" id="SFLDS00003">
    <property type="entry name" value="Haloacid_Dehalogenase"/>
    <property type="match status" value="1"/>
</dbReference>
<dbReference type="PRINTS" id="PR00413">
    <property type="entry name" value="HADHALOGNASE"/>
</dbReference>
<dbReference type="InterPro" id="IPR023214">
    <property type="entry name" value="HAD_sf"/>
</dbReference>
<evidence type="ECO:0000256" key="4">
    <source>
        <dbReference type="ARBA" id="ARBA00006171"/>
    </source>
</evidence>
<reference evidence="11 12" key="1">
    <citation type="submission" date="2018-10" db="EMBL/GenBank/DDBJ databases">
        <title>Comparative analysis of microorganisms from saline springs in Andes Mountain Range, Colombia.</title>
        <authorList>
            <person name="Rubin E."/>
        </authorList>
    </citation>
    <scope>NUCLEOTIDE SEQUENCE [LARGE SCALE GENOMIC DNA]</scope>
    <source>
        <strain evidence="11 12">USBA 36</strain>
    </source>
</reference>
<keyword evidence="7 10" id="KW-0378">Hydrolase</keyword>
<dbReference type="HAMAP" id="MF_00495">
    <property type="entry name" value="GPH_hydrolase_bact"/>
    <property type="match status" value="1"/>
</dbReference>
<accession>A0A420WP49</accession>
<dbReference type="OrthoDB" id="9793014at2"/>
<evidence type="ECO:0000256" key="6">
    <source>
        <dbReference type="ARBA" id="ARBA00022723"/>
    </source>
</evidence>
<protein>
    <recommendedName>
        <fullName evidence="5 10">Phosphoglycolate phosphatase</fullName>
        <shortName evidence="10">PGP</shortName>
        <shortName evidence="10">PGPase</shortName>
        <ecNumber evidence="5 10">3.1.3.18</ecNumber>
    </recommendedName>
</protein>
<keyword evidence="9 10" id="KW-0119">Carbohydrate metabolism</keyword>
<dbReference type="GO" id="GO:0008967">
    <property type="term" value="F:phosphoglycolate phosphatase activity"/>
    <property type="evidence" value="ECO:0007669"/>
    <property type="project" value="UniProtKB-UniRule"/>
</dbReference>
<keyword evidence="6 10" id="KW-0479">Metal-binding</keyword>
<evidence type="ECO:0000256" key="7">
    <source>
        <dbReference type="ARBA" id="ARBA00022801"/>
    </source>
</evidence>
<dbReference type="GO" id="GO:0005829">
    <property type="term" value="C:cytosol"/>
    <property type="evidence" value="ECO:0007669"/>
    <property type="project" value="TreeGrafter"/>
</dbReference>
<proteinExistence type="inferred from homology"/>
<evidence type="ECO:0000256" key="8">
    <source>
        <dbReference type="ARBA" id="ARBA00022842"/>
    </source>
</evidence>
<evidence type="ECO:0000256" key="10">
    <source>
        <dbReference type="HAMAP-Rule" id="MF_00495"/>
    </source>
</evidence>
<comment type="pathway">
    <text evidence="3 10">Organic acid metabolism; glycolate biosynthesis; glycolate from 2-phosphoglycolate: step 1/1.</text>
</comment>
<comment type="function">
    <text evidence="10">Specifically catalyzes the dephosphorylation of 2-phosphoglycolate. Is involved in the dissimilation of the intracellular 2-phosphoglycolate formed during the DNA repair of 3'-phosphoglycolate ends, a major class of DNA lesions induced by oxidative stress.</text>
</comment>
<dbReference type="SUPFAM" id="SSF56784">
    <property type="entry name" value="HAD-like"/>
    <property type="match status" value="1"/>
</dbReference>
<dbReference type="Gene3D" id="1.10.150.240">
    <property type="entry name" value="Putative phosphatase, domain 2"/>
    <property type="match status" value="1"/>
</dbReference>
<comment type="caution">
    <text evidence="11">The sequence shown here is derived from an EMBL/GenBank/DDBJ whole genome shotgun (WGS) entry which is preliminary data.</text>
</comment>
<dbReference type="EC" id="3.1.3.18" evidence="5 10"/>
<dbReference type="PANTHER" id="PTHR43434">
    <property type="entry name" value="PHOSPHOGLYCOLATE PHOSPHATASE"/>
    <property type="match status" value="1"/>
</dbReference>
<dbReference type="InterPro" id="IPR006439">
    <property type="entry name" value="HAD-SF_hydro_IA"/>
</dbReference>
<feature type="active site" description="Nucleophile" evidence="10">
    <location>
        <position position="9"/>
    </location>
</feature>
<dbReference type="SFLD" id="SFLDG01135">
    <property type="entry name" value="C1.5.6:_HAD__Beta-PGM__Phospha"/>
    <property type="match status" value="1"/>
</dbReference>
<dbReference type="InterPro" id="IPR050155">
    <property type="entry name" value="HAD-like_hydrolase_sf"/>
</dbReference>
<keyword evidence="8 10" id="KW-0460">Magnesium</keyword>
<evidence type="ECO:0000256" key="9">
    <source>
        <dbReference type="ARBA" id="ARBA00023277"/>
    </source>
</evidence>
<dbReference type="NCBIfam" id="TIGR01549">
    <property type="entry name" value="HAD-SF-IA-v1"/>
    <property type="match status" value="1"/>
</dbReference>
<gene>
    <name evidence="11" type="ORF">BCL74_0583</name>
</gene>
<dbReference type="UniPathway" id="UPA00865">
    <property type="reaction ID" value="UER00834"/>
</dbReference>
<comment type="catalytic activity">
    <reaction evidence="1 10">
        <text>2-phosphoglycolate + H2O = glycolate + phosphate</text>
        <dbReference type="Rhea" id="RHEA:14369"/>
        <dbReference type="ChEBI" id="CHEBI:15377"/>
        <dbReference type="ChEBI" id="CHEBI:29805"/>
        <dbReference type="ChEBI" id="CHEBI:43474"/>
        <dbReference type="ChEBI" id="CHEBI:58033"/>
        <dbReference type="EC" id="3.1.3.18"/>
    </reaction>
</comment>
<evidence type="ECO:0000256" key="5">
    <source>
        <dbReference type="ARBA" id="ARBA00013078"/>
    </source>
</evidence>
<dbReference type="GO" id="GO:0005975">
    <property type="term" value="P:carbohydrate metabolic process"/>
    <property type="evidence" value="ECO:0007669"/>
    <property type="project" value="InterPro"/>
</dbReference>
<dbReference type="AlphaFoldDB" id="A0A420WP49"/>
<dbReference type="EMBL" id="RBIG01000001">
    <property type="protein sequence ID" value="RKQ72814.1"/>
    <property type="molecule type" value="Genomic_DNA"/>
</dbReference>
<dbReference type="InterPro" id="IPR023198">
    <property type="entry name" value="PGP-like_dom2"/>
</dbReference>
<dbReference type="PANTHER" id="PTHR43434:SF1">
    <property type="entry name" value="PHOSPHOGLYCOLATE PHOSPHATASE"/>
    <property type="match status" value="1"/>
</dbReference>
<organism evidence="11 12">
    <name type="scientific">Oceanibaculum indicum</name>
    <dbReference type="NCBI Taxonomy" id="526216"/>
    <lineage>
        <taxon>Bacteria</taxon>
        <taxon>Pseudomonadati</taxon>
        <taxon>Pseudomonadota</taxon>
        <taxon>Alphaproteobacteria</taxon>
        <taxon>Rhodospirillales</taxon>
        <taxon>Oceanibaculaceae</taxon>
        <taxon>Oceanibaculum</taxon>
    </lineage>
</organism>
<dbReference type="RefSeq" id="WP_121217413.1">
    <property type="nucleotide sequence ID" value="NZ_RBIG01000001.1"/>
</dbReference>
<feature type="binding site" evidence="10">
    <location>
        <position position="9"/>
    </location>
    <ligand>
        <name>Mg(2+)</name>
        <dbReference type="ChEBI" id="CHEBI:18420"/>
    </ligand>
</feature>
<dbReference type="Pfam" id="PF13419">
    <property type="entry name" value="HAD_2"/>
    <property type="match status" value="1"/>
</dbReference>
<dbReference type="Proteomes" id="UP000277424">
    <property type="component" value="Unassembled WGS sequence"/>
</dbReference>
<evidence type="ECO:0000256" key="1">
    <source>
        <dbReference type="ARBA" id="ARBA00000830"/>
    </source>
</evidence>
<evidence type="ECO:0000313" key="12">
    <source>
        <dbReference type="Proteomes" id="UP000277424"/>
    </source>
</evidence>
<dbReference type="NCBIfam" id="TIGR01449">
    <property type="entry name" value="PGP_bact"/>
    <property type="match status" value="1"/>
</dbReference>